<dbReference type="PRINTS" id="PR00036">
    <property type="entry name" value="HTHLACI"/>
</dbReference>
<evidence type="ECO:0000313" key="6">
    <source>
        <dbReference type="EMBL" id="ATY31032.1"/>
    </source>
</evidence>
<dbReference type="EMBL" id="CP024923">
    <property type="protein sequence ID" value="ATY31032.1"/>
    <property type="molecule type" value="Genomic_DNA"/>
</dbReference>
<dbReference type="SUPFAM" id="SSF47413">
    <property type="entry name" value="lambda repressor-like DNA-binding domains"/>
    <property type="match status" value="1"/>
</dbReference>
<feature type="domain" description="HTH lacI-type" evidence="5">
    <location>
        <begin position="26"/>
        <end position="80"/>
    </location>
</feature>
<dbReference type="CDD" id="cd01392">
    <property type="entry name" value="HTH_LacI"/>
    <property type="match status" value="1"/>
</dbReference>
<dbReference type="AlphaFoldDB" id="A0A2K8MAW9"/>
<dbReference type="Proteomes" id="UP000229081">
    <property type="component" value="Chromosome"/>
</dbReference>
<keyword evidence="7" id="KW-1185">Reference proteome</keyword>
<dbReference type="PANTHER" id="PTHR30146:SF153">
    <property type="entry name" value="LACTOSE OPERON REPRESSOR"/>
    <property type="match status" value="1"/>
</dbReference>
<dbReference type="InterPro" id="IPR028082">
    <property type="entry name" value="Peripla_BP_I"/>
</dbReference>
<gene>
    <name evidence="6" type="ORF">CVN68_02725</name>
</gene>
<keyword evidence="1" id="KW-0805">Transcription regulation</keyword>
<keyword evidence="3" id="KW-0804">Transcription</keyword>
<dbReference type="Gene3D" id="1.10.260.40">
    <property type="entry name" value="lambda repressor-like DNA-binding domains"/>
    <property type="match status" value="1"/>
</dbReference>
<dbReference type="Gene3D" id="3.40.50.2300">
    <property type="match status" value="2"/>
</dbReference>
<dbReference type="SMART" id="SM00354">
    <property type="entry name" value="HTH_LACI"/>
    <property type="match status" value="1"/>
</dbReference>
<organism evidence="6 7">
    <name type="scientific">Sphingomonas psychrotolerans</name>
    <dbReference type="NCBI Taxonomy" id="1327635"/>
    <lineage>
        <taxon>Bacteria</taxon>
        <taxon>Pseudomonadati</taxon>
        <taxon>Pseudomonadota</taxon>
        <taxon>Alphaproteobacteria</taxon>
        <taxon>Sphingomonadales</taxon>
        <taxon>Sphingomonadaceae</taxon>
        <taxon>Sphingomonas</taxon>
    </lineage>
</organism>
<dbReference type="InterPro" id="IPR000843">
    <property type="entry name" value="HTH_LacI"/>
</dbReference>
<dbReference type="PANTHER" id="PTHR30146">
    <property type="entry name" value="LACI-RELATED TRANSCRIPTIONAL REPRESSOR"/>
    <property type="match status" value="1"/>
</dbReference>
<evidence type="ECO:0000256" key="3">
    <source>
        <dbReference type="ARBA" id="ARBA00023163"/>
    </source>
</evidence>
<keyword evidence="2" id="KW-0238">DNA-binding</keyword>
<dbReference type="PROSITE" id="PS00356">
    <property type="entry name" value="HTH_LACI_1"/>
    <property type="match status" value="1"/>
</dbReference>
<dbReference type="PROSITE" id="PS50932">
    <property type="entry name" value="HTH_LACI_2"/>
    <property type="match status" value="1"/>
</dbReference>
<sequence length="310" mass="33574">MRGGAAGGDVMREKEGTTHPGPPRPATLRDVAQRAGVSMMTVSRVLNSEVAVRPRTRAIVEQAVRELNYIPNSTAKALAFTRQAHRIAFLFDAPNATILGDMVGSVMEEPSRPDIKLIFLRVRSDDDPLQTLANMKTLGVDGAILSPPLCDDARLRIVLTGAGIRILAIGCSDEDPSLSTIGIDDTRAAFELTTYLLKLGHRRIGLIAGHARHRSSGRRRAGFEAALVEFGLVSDPALQWEGDYTFGTAIGIAEQALSLRPPPTAIFASNDDMGGSGDQRGAWTRNRDSPIAFGLWIRRQRNRADAVSRN</sequence>
<dbReference type="GO" id="GO:0000976">
    <property type="term" value="F:transcription cis-regulatory region binding"/>
    <property type="evidence" value="ECO:0007669"/>
    <property type="project" value="TreeGrafter"/>
</dbReference>
<evidence type="ECO:0000256" key="1">
    <source>
        <dbReference type="ARBA" id="ARBA00023015"/>
    </source>
</evidence>
<dbReference type="Pfam" id="PF00356">
    <property type="entry name" value="LacI"/>
    <property type="match status" value="1"/>
</dbReference>
<evidence type="ECO:0000313" key="7">
    <source>
        <dbReference type="Proteomes" id="UP000229081"/>
    </source>
</evidence>
<name>A0A2K8MAW9_9SPHN</name>
<dbReference type="KEGG" id="sphc:CVN68_02725"/>
<reference evidence="6 7" key="1">
    <citation type="submission" date="2017-11" db="EMBL/GenBank/DDBJ databases">
        <title>Complete genome sequence of Sphingomonas sp. Strain Cra20, a psychrotolerant potential plant growth promoting rhizobacteria.</title>
        <authorList>
            <person name="Luo Y."/>
        </authorList>
    </citation>
    <scope>NUCLEOTIDE SEQUENCE [LARGE SCALE GENOMIC DNA]</scope>
    <source>
        <strain evidence="6 7">Cra20</strain>
    </source>
</reference>
<dbReference type="GO" id="GO:0003700">
    <property type="term" value="F:DNA-binding transcription factor activity"/>
    <property type="evidence" value="ECO:0007669"/>
    <property type="project" value="TreeGrafter"/>
</dbReference>
<dbReference type="InterPro" id="IPR001761">
    <property type="entry name" value="Peripla_BP/Lac1_sug-bd_dom"/>
</dbReference>
<evidence type="ECO:0000259" key="5">
    <source>
        <dbReference type="PROSITE" id="PS50932"/>
    </source>
</evidence>
<dbReference type="InterPro" id="IPR010982">
    <property type="entry name" value="Lambda_DNA-bd_dom_sf"/>
</dbReference>
<feature type="region of interest" description="Disordered" evidence="4">
    <location>
        <begin position="1"/>
        <end position="26"/>
    </location>
</feature>
<proteinExistence type="predicted"/>
<dbReference type="Pfam" id="PF00532">
    <property type="entry name" value="Peripla_BP_1"/>
    <property type="match status" value="1"/>
</dbReference>
<evidence type="ECO:0000256" key="2">
    <source>
        <dbReference type="ARBA" id="ARBA00023125"/>
    </source>
</evidence>
<evidence type="ECO:0000256" key="4">
    <source>
        <dbReference type="SAM" id="MobiDB-lite"/>
    </source>
</evidence>
<dbReference type="SUPFAM" id="SSF53822">
    <property type="entry name" value="Periplasmic binding protein-like I"/>
    <property type="match status" value="1"/>
</dbReference>
<accession>A0A2K8MAW9</accession>
<protein>
    <submittedName>
        <fullName evidence="6">LacI family transcriptional regulator</fullName>
    </submittedName>
</protein>